<name>A0A914GQN8_GLORO</name>
<evidence type="ECO:0000313" key="3">
    <source>
        <dbReference type="Proteomes" id="UP000887572"/>
    </source>
</evidence>
<proteinExistence type="predicted"/>
<keyword evidence="3" id="KW-1185">Reference proteome</keyword>
<feature type="chain" id="PRO_5038023752" evidence="2">
    <location>
        <begin position="19"/>
        <end position="291"/>
    </location>
</feature>
<accession>A0A914GQN8</accession>
<dbReference type="AlphaFoldDB" id="A0A914GQN8"/>
<sequence length="291" mass="32412">MLLLQIVLLCFCAGFLQGKPTENNAEIKPATITETRNEIKSIAPIETARNEIKAIAPIETRIGTKTAPIRADVLREIKTAMDFLNNNIREYSEKIKNNKEEFNGIIEARNKLESAIKPLHGVAEADAAASNLESVMTSSVKTAQLAVEDLTVKQVKQMEQIAEEGKTRNVEEQERALNEFADKHGDNVKKAVHEVFEAKAKADIALENYLRSHSETLSPEARKANEQMLIVMQDKKLAVGEKLQKLEEYVSTLPDFVRGELNVRDMREMKQLVQTHVGLTPVLHAGFAGGL</sequence>
<keyword evidence="2" id="KW-0732">Signal</keyword>
<dbReference type="Proteomes" id="UP000887572">
    <property type="component" value="Unplaced"/>
</dbReference>
<feature type="coiled-coil region" evidence="1">
    <location>
        <begin position="74"/>
        <end position="101"/>
    </location>
</feature>
<evidence type="ECO:0000256" key="2">
    <source>
        <dbReference type="SAM" id="SignalP"/>
    </source>
</evidence>
<protein>
    <submittedName>
        <fullName evidence="4">Uncharacterized protein</fullName>
    </submittedName>
</protein>
<organism evidence="3 4">
    <name type="scientific">Globodera rostochiensis</name>
    <name type="common">Golden nematode worm</name>
    <name type="synonym">Heterodera rostochiensis</name>
    <dbReference type="NCBI Taxonomy" id="31243"/>
    <lineage>
        <taxon>Eukaryota</taxon>
        <taxon>Metazoa</taxon>
        <taxon>Ecdysozoa</taxon>
        <taxon>Nematoda</taxon>
        <taxon>Chromadorea</taxon>
        <taxon>Rhabditida</taxon>
        <taxon>Tylenchina</taxon>
        <taxon>Tylenchomorpha</taxon>
        <taxon>Tylenchoidea</taxon>
        <taxon>Heteroderidae</taxon>
        <taxon>Heteroderinae</taxon>
        <taxon>Globodera</taxon>
    </lineage>
</organism>
<reference evidence="4" key="1">
    <citation type="submission" date="2022-11" db="UniProtKB">
        <authorList>
            <consortium name="WormBaseParasite"/>
        </authorList>
    </citation>
    <scope>IDENTIFICATION</scope>
</reference>
<evidence type="ECO:0000256" key="1">
    <source>
        <dbReference type="SAM" id="Coils"/>
    </source>
</evidence>
<keyword evidence="1" id="KW-0175">Coiled coil</keyword>
<dbReference type="WBParaSite" id="Gr19_v10_g1051.t1">
    <property type="protein sequence ID" value="Gr19_v10_g1051.t1"/>
    <property type="gene ID" value="Gr19_v10_g1051"/>
</dbReference>
<evidence type="ECO:0000313" key="4">
    <source>
        <dbReference type="WBParaSite" id="Gr19_v10_g1051.t1"/>
    </source>
</evidence>
<feature type="signal peptide" evidence="2">
    <location>
        <begin position="1"/>
        <end position="18"/>
    </location>
</feature>